<sequence length="124" mass="13953">MAHSSRCLFALLIRDENVWIQLTINIAELKSISAIEGLPETIVSDNGKQFMSDEFANFCNRKNIKRTFKSSINKQMADGTDLDKAVVEFLPTYTSPPFDGKLTPFELLNGRLARNFLASRIKAP</sequence>
<dbReference type="AlphaFoldDB" id="A0A0C2M190"/>
<name>A0A0C2M190_THEKT</name>
<dbReference type="Gene3D" id="3.30.420.10">
    <property type="entry name" value="Ribonuclease H-like superfamily/Ribonuclease H"/>
    <property type="match status" value="1"/>
</dbReference>
<comment type="caution">
    <text evidence="2">The sequence shown here is derived from an EMBL/GenBank/DDBJ whole genome shotgun (WGS) entry which is preliminary data.</text>
</comment>
<dbReference type="Proteomes" id="UP000031668">
    <property type="component" value="Unassembled WGS sequence"/>
</dbReference>
<proteinExistence type="predicted"/>
<dbReference type="GO" id="GO:0003676">
    <property type="term" value="F:nucleic acid binding"/>
    <property type="evidence" value="ECO:0007669"/>
    <property type="project" value="InterPro"/>
</dbReference>
<feature type="domain" description="Integrase catalytic" evidence="1">
    <location>
        <begin position="1"/>
        <end position="75"/>
    </location>
</feature>
<keyword evidence="3" id="KW-1185">Reference proteome</keyword>
<gene>
    <name evidence="2" type="ORF">RF11_14811</name>
</gene>
<evidence type="ECO:0000313" key="3">
    <source>
        <dbReference type="Proteomes" id="UP000031668"/>
    </source>
</evidence>
<dbReference type="InterPro" id="IPR001584">
    <property type="entry name" value="Integrase_cat-core"/>
</dbReference>
<dbReference type="SUPFAM" id="SSF53098">
    <property type="entry name" value="Ribonuclease H-like"/>
    <property type="match status" value="1"/>
</dbReference>
<dbReference type="PROSITE" id="PS50994">
    <property type="entry name" value="INTEGRASE"/>
    <property type="match status" value="1"/>
</dbReference>
<dbReference type="OrthoDB" id="444601at2759"/>
<dbReference type="InterPro" id="IPR012337">
    <property type="entry name" value="RNaseH-like_sf"/>
</dbReference>
<protein>
    <recommendedName>
        <fullName evidence="1">Integrase catalytic domain-containing protein</fullName>
    </recommendedName>
</protein>
<reference evidence="2 3" key="1">
    <citation type="journal article" date="2014" name="Genome Biol. Evol.">
        <title>The genome of the myxosporean Thelohanellus kitauei shows adaptations to nutrient acquisition within its fish host.</title>
        <authorList>
            <person name="Yang Y."/>
            <person name="Xiong J."/>
            <person name="Zhou Z."/>
            <person name="Huo F."/>
            <person name="Miao W."/>
            <person name="Ran C."/>
            <person name="Liu Y."/>
            <person name="Zhang J."/>
            <person name="Feng J."/>
            <person name="Wang M."/>
            <person name="Wang M."/>
            <person name="Wang L."/>
            <person name="Yao B."/>
        </authorList>
    </citation>
    <scope>NUCLEOTIDE SEQUENCE [LARGE SCALE GENOMIC DNA]</scope>
    <source>
        <strain evidence="2">Wuqing</strain>
    </source>
</reference>
<accession>A0A0C2M190</accession>
<dbReference type="InterPro" id="IPR036397">
    <property type="entry name" value="RNaseH_sf"/>
</dbReference>
<evidence type="ECO:0000259" key="1">
    <source>
        <dbReference type="PROSITE" id="PS50994"/>
    </source>
</evidence>
<evidence type="ECO:0000313" key="2">
    <source>
        <dbReference type="EMBL" id="KII60830.1"/>
    </source>
</evidence>
<dbReference type="GO" id="GO:0015074">
    <property type="term" value="P:DNA integration"/>
    <property type="evidence" value="ECO:0007669"/>
    <property type="project" value="InterPro"/>
</dbReference>
<organism evidence="2 3">
    <name type="scientific">Thelohanellus kitauei</name>
    <name type="common">Myxosporean</name>
    <dbReference type="NCBI Taxonomy" id="669202"/>
    <lineage>
        <taxon>Eukaryota</taxon>
        <taxon>Metazoa</taxon>
        <taxon>Cnidaria</taxon>
        <taxon>Myxozoa</taxon>
        <taxon>Myxosporea</taxon>
        <taxon>Bivalvulida</taxon>
        <taxon>Platysporina</taxon>
        <taxon>Myxobolidae</taxon>
        <taxon>Thelohanellus</taxon>
    </lineage>
</organism>
<dbReference type="EMBL" id="JWZT01005412">
    <property type="protein sequence ID" value="KII60830.1"/>
    <property type="molecule type" value="Genomic_DNA"/>
</dbReference>